<dbReference type="InterPro" id="IPR004099">
    <property type="entry name" value="Pyr_nucl-diS_OxRdtase_dimer"/>
</dbReference>
<accession>A0ABW2Y4S8</accession>
<dbReference type="PRINTS" id="PR00368">
    <property type="entry name" value="FADPNR"/>
</dbReference>
<dbReference type="Gene3D" id="3.30.390.30">
    <property type="match status" value="1"/>
</dbReference>
<dbReference type="PROSITE" id="PS00076">
    <property type="entry name" value="PYRIDINE_REDOX_1"/>
    <property type="match status" value="1"/>
</dbReference>
<dbReference type="EMBL" id="JBHTHQ010000021">
    <property type="protein sequence ID" value="MFD0705248.1"/>
    <property type="molecule type" value="Genomic_DNA"/>
</dbReference>
<dbReference type="InterPro" id="IPR050151">
    <property type="entry name" value="Class-I_Pyr_Nuc-Dis_Oxidored"/>
</dbReference>
<keyword evidence="4 9" id="KW-0274">FAD</keyword>
<dbReference type="PIRSF" id="PIRSF000350">
    <property type="entry name" value="Mercury_reductase_MerA"/>
    <property type="match status" value="1"/>
</dbReference>
<evidence type="ECO:0000313" key="12">
    <source>
        <dbReference type="EMBL" id="MFD0705248.1"/>
    </source>
</evidence>
<dbReference type="RefSeq" id="WP_377938941.1">
    <property type="nucleotide sequence ID" value="NZ_JBHTHQ010000021.1"/>
</dbReference>
<protein>
    <submittedName>
        <fullName evidence="12">FAD-dependent oxidoreductase</fullName>
    </submittedName>
</protein>
<dbReference type="InterPro" id="IPR001100">
    <property type="entry name" value="Pyr_nuc-diS_OxRdtase"/>
</dbReference>
<dbReference type="PANTHER" id="PTHR22912:SF217">
    <property type="entry name" value="DIHYDROLIPOYL DEHYDROGENASE"/>
    <property type="match status" value="1"/>
</dbReference>
<dbReference type="Pfam" id="PF07992">
    <property type="entry name" value="Pyr_redox_2"/>
    <property type="match status" value="1"/>
</dbReference>
<dbReference type="InterPro" id="IPR036188">
    <property type="entry name" value="FAD/NAD-bd_sf"/>
</dbReference>
<evidence type="ECO:0000313" key="13">
    <source>
        <dbReference type="Proteomes" id="UP001597036"/>
    </source>
</evidence>
<keyword evidence="5 9" id="KW-0560">Oxidoreductase</keyword>
<evidence type="ECO:0000259" key="10">
    <source>
        <dbReference type="Pfam" id="PF02852"/>
    </source>
</evidence>
<comment type="similarity">
    <text evidence="2 9">Belongs to the class-I pyridine nucleotide-disulfide oxidoreductase family.</text>
</comment>
<dbReference type="InterPro" id="IPR016156">
    <property type="entry name" value="FAD/NAD-linked_Rdtase_dimer_sf"/>
</dbReference>
<evidence type="ECO:0000259" key="11">
    <source>
        <dbReference type="Pfam" id="PF07992"/>
    </source>
</evidence>
<name>A0ABW2Y4S8_9BIFI</name>
<keyword evidence="7" id="KW-1015">Disulfide bond</keyword>
<keyword evidence="8 9" id="KW-0676">Redox-active center</keyword>
<dbReference type="Proteomes" id="UP001597036">
    <property type="component" value="Unassembled WGS sequence"/>
</dbReference>
<dbReference type="Gene3D" id="3.50.50.60">
    <property type="entry name" value="FAD/NAD(P)-binding domain"/>
    <property type="match status" value="2"/>
</dbReference>
<dbReference type="SUPFAM" id="SSF55424">
    <property type="entry name" value="FAD/NAD-linked reductases, dimerisation (C-terminal) domain"/>
    <property type="match status" value="1"/>
</dbReference>
<evidence type="ECO:0000256" key="3">
    <source>
        <dbReference type="ARBA" id="ARBA00022630"/>
    </source>
</evidence>
<feature type="domain" description="FAD/NAD(P)-binding" evidence="11">
    <location>
        <begin position="5"/>
        <end position="344"/>
    </location>
</feature>
<keyword evidence="13" id="KW-1185">Reference proteome</keyword>
<evidence type="ECO:0000256" key="6">
    <source>
        <dbReference type="ARBA" id="ARBA00023027"/>
    </source>
</evidence>
<sequence length="488" mass="52450">MAFDYDVIVIGSGPGGYATALRTADFGLHTAVIEMRDEVGGTCLNRGCIPTKAYVTASHTLEYAKNASSWGLDISVNTIDMQSLKAAKDKTVAGVVKGLSQHMKSRKIDIIHGYGSLVKPHEVCVDDGEMHHTFTAQHVVLATGSYSTTLPGFDFFNGSADEVRQAVADGQAPILSSDEALDIDVIPENVVIVGAGTIALEFANIWNTLGTHVTVLLRKDVPLSHGDNHISAMMMRTMKRAGIHFETRSQLKAVENGKVTYTVHDMKSDEHKKIEKNVPADFVLVAIGRSPQTTASWFASSGLNLSDHGFVITDKFGRTNIDNVWALGDITQGRMLAHQAFEQALTISESIAGIDTKPVDTFMVPQVVFATVESLSVGYTAQEAEKNGFAQIEETVVPMLSNPRVAMLKSNGTTVIVSAYDAQSGQRIVIGIHMVGPQVSELSGTAREIIENKIPLHDAAGALFAHPTLSESLGEALLKADGRPLNVR</sequence>
<dbReference type="InterPro" id="IPR023753">
    <property type="entry name" value="FAD/NAD-binding_dom"/>
</dbReference>
<proteinExistence type="inferred from homology"/>
<evidence type="ECO:0000256" key="7">
    <source>
        <dbReference type="ARBA" id="ARBA00023157"/>
    </source>
</evidence>
<reference evidence="13" key="1">
    <citation type="journal article" date="2019" name="Int. J. Syst. Evol. Microbiol.">
        <title>The Global Catalogue of Microorganisms (GCM) 10K type strain sequencing project: providing services to taxonomists for standard genome sequencing and annotation.</title>
        <authorList>
            <consortium name="The Broad Institute Genomics Platform"/>
            <consortium name="The Broad Institute Genome Sequencing Center for Infectious Disease"/>
            <person name="Wu L."/>
            <person name="Ma J."/>
        </authorList>
    </citation>
    <scope>NUCLEOTIDE SEQUENCE [LARGE SCALE GENOMIC DNA]</scope>
    <source>
        <strain evidence="13">CCM 8604</strain>
    </source>
</reference>
<dbReference type="PANTHER" id="PTHR22912">
    <property type="entry name" value="DISULFIDE OXIDOREDUCTASE"/>
    <property type="match status" value="1"/>
</dbReference>
<evidence type="ECO:0000256" key="5">
    <source>
        <dbReference type="ARBA" id="ARBA00023002"/>
    </source>
</evidence>
<organism evidence="12 13">
    <name type="scientific">Alloscardovia venturai</name>
    <dbReference type="NCBI Taxonomy" id="1769421"/>
    <lineage>
        <taxon>Bacteria</taxon>
        <taxon>Bacillati</taxon>
        <taxon>Actinomycetota</taxon>
        <taxon>Actinomycetes</taxon>
        <taxon>Bifidobacteriales</taxon>
        <taxon>Bifidobacteriaceae</taxon>
        <taxon>Alloscardovia</taxon>
    </lineage>
</organism>
<dbReference type="SUPFAM" id="SSF51905">
    <property type="entry name" value="FAD/NAD(P)-binding domain"/>
    <property type="match status" value="1"/>
</dbReference>
<keyword evidence="3 9" id="KW-0285">Flavoprotein</keyword>
<evidence type="ECO:0000256" key="9">
    <source>
        <dbReference type="RuleBase" id="RU003691"/>
    </source>
</evidence>
<evidence type="ECO:0000256" key="1">
    <source>
        <dbReference type="ARBA" id="ARBA00001974"/>
    </source>
</evidence>
<comment type="cofactor">
    <cofactor evidence="1">
        <name>FAD</name>
        <dbReference type="ChEBI" id="CHEBI:57692"/>
    </cofactor>
</comment>
<evidence type="ECO:0000256" key="4">
    <source>
        <dbReference type="ARBA" id="ARBA00022827"/>
    </source>
</evidence>
<dbReference type="PRINTS" id="PR00411">
    <property type="entry name" value="PNDRDTASEI"/>
</dbReference>
<feature type="domain" description="Pyridine nucleotide-disulphide oxidoreductase dimerisation" evidence="10">
    <location>
        <begin position="364"/>
        <end position="476"/>
    </location>
</feature>
<keyword evidence="6" id="KW-0520">NAD</keyword>
<evidence type="ECO:0000256" key="2">
    <source>
        <dbReference type="ARBA" id="ARBA00007532"/>
    </source>
</evidence>
<comment type="caution">
    <text evidence="12">The sequence shown here is derived from an EMBL/GenBank/DDBJ whole genome shotgun (WGS) entry which is preliminary data.</text>
</comment>
<gene>
    <name evidence="12" type="ORF">ACFQY8_05765</name>
</gene>
<dbReference type="InterPro" id="IPR012999">
    <property type="entry name" value="Pyr_OxRdtase_I_AS"/>
</dbReference>
<dbReference type="Pfam" id="PF02852">
    <property type="entry name" value="Pyr_redox_dim"/>
    <property type="match status" value="1"/>
</dbReference>
<evidence type="ECO:0000256" key="8">
    <source>
        <dbReference type="ARBA" id="ARBA00023284"/>
    </source>
</evidence>